<dbReference type="PANTHER" id="PTHR37815:SF3">
    <property type="entry name" value="UPF0397 PROTEIN SPR0429"/>
    <property type="match status" value="1"/>
</dbReference>
<proteinExistence type="predicted"/>
<dbReference type="EMBL" id="JBHUMO010000035">
    <property type="protein sequence ID" value="MFD2728839.1"/>
    <property type="molecule type" value="Genomic_DNA"/>
</dbReference>
<gene>
    <name evidence="4" type="ORF">ACFSR0_05285</name>
</gene>
<feature type="transmembrane region" description="Helical" evidence="3">
    <location>
        <begin position="99"/>
        <end position="124"/>
    </location>
</feature>
<evidence type="ECO:0000256" key="1">
    <source>
        <dbReference type="ARBA" id="ARBA00022692"/>
    </source>
</evidence>
<name>A0ABW5TIC2_9ENTE</name>
<keyword evidence="3" id="KW-0472">Membrane</keyword>
<dbReference type="Pfam" id="PF07155">
    <property type="entry name" value="ECF-ribofla_trS"/>
    <property type="match status" value="1"/>
</dbReference>
<evidence type="ECO:0000313" key="5">
    <source>
        <dbReference type="Proteomes" id="UP001597427"/>
    </source>
</evidence>
<protein>
    <submittedName>
        <fullName evidence="4">ECF transporter S component</fullName>
    </submittedName>
</protein>
<evidence type="ECO:0000256" key="3">
    <source>
        <dbReference type="SAM" id="Phobius"/>
    </source>
</evidence>
<keyword evidence="5" id="KW-1185">Reference proteome</keyword>
<dbReference type="Proteomes" id="UP001597427">
    <property type="component" value="Unassembled WGS sequence"/>
</dbReference>
<organism evidence="4 5">
    <name type="scientific">Enterococcus camelliae</name>
    <dbReference type="NCBI Taxonomy" id="453959"/>
    <lineage>
        <taxon>Bacteria</taxon>
        <taxon>Bacillati</taxon>
        <taxon>Bacillota</taxon>
        <taxon>Bacilli</taxon>
        <taxon>Lactobacillales</taxon>
        <taxon>Enterococcaceae</taxon>
        <taxon>Enterococcus</taxon>
    </lineage>
</organism>
<dbReference type="InterPro" id="IPR009825">
    <property type="entry name" value="ECF_substrate-spec-like"/>
</dbReference>
<dbReference type="RefSeq" id="WP_379980629.1">
    <property type="nucleotide sequence ID" value="NZ_JBHUMO010000035.1"/>
</dbReference>
<evidence type="ECO:0000256" key="2">
    <source>
        <dbReference type="ARBA" id="ARBA00022989"/>
    </source>
</evidence>
<keyword evidence="2 3" id="KW-1133">Transmembrane helix</keyword>
<dbReference type="PANTHER" id="PTHR37815">
    <property type="entry name" value="UPF0397 PROTEIN BC_2624-RELATED"/>
    <property type="match status" value="1"/>
</dbReference>
<sequence>MARNVSLYGILIATIVVLSLLVVIPVPATNGFVTLCDGGIYAVSLVFGPLAGFIVGGLSGGLIDLFSGYPQWMVFSFFIHGLQGWLVGHAKGKANPRQILALLLGCLVMMIGYFFATSLLYGYAAGWASIFGNSIQSGFGLFIGLPMSQLLQRALQSSHLRQKQSHHE</sequence>
<evidence type="ECO:0000313" key="4">
    <source>
        <dbReference type="EMBL" id="MFD2728839.1"/>
    </source>
</evidence>
<reference evidence="5" key="1">
    <citation type="journal article" date="2019" name="Int. J. Syst. Evol. Microbiol.">
        <title>The Global Catalogue of Microorganisms (GCM) 10K type strain sequencing project: providing services to taxonomists for standard genome sequencing and annotation.</title>
        <authorList>
            <consortium name="The Broad Institute Genomics Platform"/>
            <consortium name="The Broad Institute Genome Sequencing Center for Infectious Disease"/>
            <person name="Wu L."/>
            <person name="Ma J."/>
        </authorList>
    </citation>
    <scope>NUCLEOTIDE SEQUENCE [LARGE SCALE GENOMIC DNA]</scope>
    <source>
        <strain evidence="5">TISTR 932</strain>
    </source>
</reference>
<dbReference type="Gene3D" id="1.10.1760.20">
    <property type="match status" value="1"/>
</dbReference>
<feature type="transmembrane region" description="Helical" evidence="3">
    <location>
        <begin position="6"/>
        <end position="28"/>
    </location>
</feature>
<feature type="transmembrane region" description="Helical" evidence="3">
    <location>
        <begin position="40"/>
        <end position="63"/>
    </location>
</feature>
<comment type="caution">
    <text evidence="4">The sequence shown here is derived from an EMBL/GenBank/DDBJ whole genome shotgun (WGS) entry which is preliminary data.</text>
</comment>
<keyword evidence="1 3" id="KW-0812">Transmembrane</keyword>
<accession>A0ABW5TIC2</accession>
<feature type="transmembrane region" description="Helical" evidence="3">
    <location>
        <begin position="130"/>
        <end position="151"/>
    </location>
</feature>